<proteinExistence type="predicted"/>
<evidence type="ECO:0000313" key="3">
    <source>
        <dbReference type="Proteomes" id="UP000271137"/>
    </source>
</evidence>
<comment type="caution">
    <text evidence="2">The sequence shown here is derived from an EMBL/GenBank/DDBJ whole genome shotgun (WGS) entry which is preliminary data.</text>
</comment>
<feature type="compositionally biased region" description="Basic and acidic residues" evidence="1">
    <location>
        <begin position="726"/>
        <end position="738"/>
    </location>
</feature>
<feature type="compositionally biased region" description="Low complexity" evidence="1">
    <location>
        <begin position="739"/>
        <end position="749"/>
    </location>
</feature>
<feature type="region of interest" description="Disordered" evidence="1">
    <location>
        <begin position="726"/>
        <end position="783"/>
    </location>
</feature>
<sequence length="783" mass="88509">MSDIYDLPFAPLALVDDVKGSSFFGGPCRILGFNKTTDTVWYIECPRNRRQKEHSNKMRSYVKKPQKKSLKLLSSLFEGSNRTAIVLRVKEEIVSDTDLLAQMKNPKDRARVEAYIEHRDKRYDIISPLLRIDGNGRIRTFAEMISDESLPERIRIRAAETGCATSQVYALLHRFWAGGSRRNALMPGYPRCGNPGKSKPQNNALGRHSRLYKAGLTPVKGYPLDRCKGADAEEDEESDKQKLAWGYRLVCHEIPPHDAYLVTMASHWATHEVRPDGSVYAKLFPIHLRPTYAQFERWGKKLNKNKSVAQIYMGDKKWEEQNVARGGSVQDMTSSVGQLGVFDGTSNDNYLSSIESRLKKLPPMTRSVLKENRSTVIFGWFLGWESPSPATGLETILVGASSKVPIAARVGITIEEDQIPALLCRNYLVDNGELKAEKPTEAEVQFGIDIEYTPTYSGARKGNIESDHHTVQLQLDHRLSGTTFGKQRERGKDHPAVHALFNFREYLRELILWIIDYNNEEVIELAPVEMLLKNPEITPTRLNIFKWLRAHGQTAEVPYTIESLRAFMFPEVEAVVRKNGVYLVALVNGRKRLIPKMRFSSPELLASGLLSAVKSSGKSIPTNLRMAETNMTEAWLPTQTGMLHLKNASPDSSLKHIPLIDWIQFLEKHELSNDLKRGEKEQAAAERVVNRLSTIDHAREEQNAEIKALSRPPTKKSYSANLTRNMKEEMEFLRRQDQQSKQSSSPPSDAETNDTTKGESDLPEHSNAASEAMDAFNQEEFSA</sequence>
<name>A0ABY0A6M7_9BURK</name>
<gene>
    <name evidence="2" type="ORF">EJO66_15135</name>
</gene>
<dbReference type="Proteomes" id="UP000271137">
    <property type="component" value="Unassembled WGS sequence"/>
</dbReference>
<dbReference type="EMBL" id="RXFQ01000007">
    <property type="protein sequence ID" value="RSZ36584.1"/>
    <property type="molecule type" value="Genomic_DNA"/>
</dbReference>
<evidence type="ECO:0008006" key="4">
    <source>
        <dbReference type="Google" id="ProtNLM"/>
    </source>
</evidence>
<evidence type="ECO:0000256" key="1">
    <source>
        <dbReference type="SAM" id="MobiDB-lite"/>
    </source>
</evidence>
<feature type="compositionally biased region" description="Basic and acidic residues" evidence="1">
    <location>
        <begin position="754"/>
        <end position="764"/>
    </location>
</feature>
<organism evidence="2 3">
    <name type="scientific">Variovorax beijingensis</name>
    <dbReference type="NCBI Taxonomy" id="2496117"/>
    <lineage>
        <taxon>Bacteria</taxon>
        <taxon>Pseudomonadati</taxon>
        <taxon>Pseudomonadota</taxon>
        <taxon>Betaproteobacteria</taxon>
        <taxon>Burkholderiales</taxon>
        <taxon>Comamonadaceae</taxon>
        <taxon>Variovorax</taxon>
    </lineage>
</organism>
<dbReference type="RefSeq" id="WP_125965527.1">
    <property type="nucleotide sequence ID" value="NZ_RXFQ01000007.1"/>
</dbReference>
<reference evidence="2 3" key="1">
    <citation type="submission" date="2018-12" db="EMBL/GenBank/DDBJ databases">
        <title>The genome sequences of strain 502.</title>
        <authorList>
            <person name="Gao J."/>
            <person name="Sun J."/>
        </authorList>
    </citation>
    <scope>NUCLEOTIDE SEQUENCE [LARGE SCALE GENOMIC DNA]</scope>
    <source>
        <strain evidence="2 3">502</strain>
    </source>
</reference>
<keyword evidence="3" id="KW-1185">Reference proteome</keyword>
<protein>
    <recommendedName>
        <fullName evidence="4">Integrase catalytic domain-containing protein</fullName>
    </recommendedName>
</protein>
<accession>A0ABY0A6M7</accession>
<evidence type="ECO:0000313" key="2">
    <source>
        <dbReference type="EMBL" id="RSZ36584.1"/>
    </source>
</evidence>